<name>A0A7I4XU53_HAECO</name>
<evidence type="ECO:0000313" key="2">
    <source>
        <dbReference type="WBParaSite" id="HCON_00007170-00001"/>
    </source>
</evidence>
<protein>
    <submittedName>
        <fullName evidence="2">Transposase</fullName>
    </submittedName>
</protein>
<dbReference type="AlphaFoldDB" id="A0A7I4XU53"/>
<sequence>MEAEVRSEITPMVLLRTNHGIEIPWKAGEMGNPQRVGSIKVPRFFGMSKISLLRFLVLINSQLSDDAWQFLPEDLLFSHLHFNLRPREPPMFPPAAQAA</sequence>
<accession>A0A7I4XU53</accession>
<reference evidence="2" key="1">
    <citation type="submission" date="2020-12" db="UniProtKB">
        <authorList>
            <consortium name="WormBaseParasite"/>
        </authorList>
    </citation>
    <scope>IDENTIFICATION</scope>
    <source>
        <strain evidence="2">MHco3</strain>
    </source>
</reference>
<keyword evidence="1" id="KW-1185">Reference proteome</keyword>
<evidence type="ECO:0000313" key="1">
    <source>
        <dbReference type="Proteomes" id="UP000025227"/>
    </source>
</evidence>
<proteinExistence type="predicted"/>
<dbReference type="WBParaSite" id="HCON_00007170-00001">
    <property type="protein sequence ID" value="HCON_00007170-00001"/>
    <property type="gene ID" value="HCON_00007170"/>
</dbReference>
<dbReference type="Proteomes" id="UP000025227">
    <property type="component" value="Unplaced"/>
</dbReference>
<organism evidence="1 2">
    <name type="scientific">Haemonchus contortus</name>
    <name type="common">Barber pole worm</name>
    <dbReference type="NCBI Taxonomy" id="6289"/>
    <lineage>
        <taxon>Eukaryota</taxon>
        <taxon>Metazoa</taxon>
        <taxon>Ecdysozoa</taxon>
        <taxon>Nematoda</taxon>
        <taxon>Chromadorea</taxon>
        <taxon>Rhabditida</taxon>
        <taxon>Rhabditina</taxon>
        <taxon>Rhabditomorpha</taxon>
        <taxon>Strongyloidea</taxon>
        <taxon>Trichostrongylidae</taxon>
        <taxon>Haemonchus</taxon>
    </lineage>
</organism>